<accession>A0A0G3EFZ2</accession>
<evidence type="ECO:0000313" key="2">
    <source>
        <dbReference type="EMBL" id="AKJ65293.1"/>
    </source>
</evidence>
<dbReference type="InterPro" id="IPR036388">
    <property type="entry name" value="WH-like_DNA-bd_sf"/>
</dbReference>
<dbReference type="AlphaFoldDB" id="A0A0G3EFZ2"/>
<dbReference type="Proteomes" id="UP000035268">
    <property type="component" value="Chromosome"/>
</dbReference>
<dbReference type="Gene3D" id="1.10.10.10">
    <property type="entry name" value="Winged helix-like DNA-binding domain superfamily/Winged helix DNA-binding domain"/>
    <property type="match status" value="1"/>
</dbReference>
<organism evidence="2 3">
    <name type="scientific">Kiritimatiella glycovorans</name>
    <dbReference type="NCBI Taxonomy" id="1307763"/>
    <lineage>
        <taxon>Bacteria</taxon>
        <taxon>Pseudomonadati</taxon>
        <taxon>Kiritimatiellota</taxon>
        <taxon>Kiritimatiellia</taxon>
        <taxon>Kiritimatiellales</taxon>
        <taxon>Kiritimatiellaceae</taxon>
        <taxon>Kiritimatiella</taxon>
    </lineage>
</organism>
<dbReference type="KEGG" id="vbl:L21SP4_02060"/>
<name>A0A0G3EFZ2_9BACT</name>
<dbReference type="InterPro" id="IPR015102">
    <property type="entry name" value="Tscrpt_reg_HTH_FeoC"/>
</dbReference>
<sequence length="89" mass="10035">MIRQVEQAIRDRGAVTREELARRFDMDAQALQPMLDRLVERGRIRRLTGGCVTGAARCRDCPVSRRRQTVFYGVCKDAGTESEHGDVNG</sequence>
<dbReference type="RefSeq" id="WP_052882539.1">
    <property type="nucleotide sequence ID" value="NZ_CP010904.1"/>
</dbReference>
<gene>
    <name evidence="2" type="ORF">L21SP4_02060</name>
</gene>
<dbReference type="OrthoDB" id="467062at2"/>
<feature type="domain" description="Transcriptional regulator HTH-type FeoC" evidence="1">
    <location>
        <begin position="2"/>
        <end position="66"/>
    </location>
</feature>
<dbReference type="SUPFAM" id="SSF46785">
    <property type="entry name" value="Winged helix' DNA-binding domain"/>
    <property type="match status" value="1"/>
</dbReference>
<dbReference type="Pfam" id="PF09012">
    <property type="entry name" value="FeoC"/>
    <property type="match status" value="1"/>
</dbReference>
<reference evidence="2 3" key="2">
    <citation type="journal article" date="2016" name="ISME J.">
        <title>Characterization of the first cultured representative of Verrucomicrobia subdivision 5 indicates the proposal of a novel phylum.</title>
        <authorList>
            <person name="Spring S."/>
            <person name="Bunk B."/>
            <person name="Sproer C."/>
            <person name="Schumann P."/>
            <person name="Rohde M."/>
            <person name="Tindall B.J."/>
            <person name="Klenk H.P."/>
        </authorList>
    </citation>
    <scope>NUCLEOTIDE SEQUENCE [LARGE SCALE GENOMIC DNA]</scope>
    <source>
        <strain evidence="2 3">L21-Fru-AB</strain>
    </source>
</reference>
<protein>
    <submittedName>
        <fullName evidence="2">FeoC like transcriptional regulator</fullName>
    </submittedName>
</protein>
<keyword evidence="3" id="KW-1185">Reference proteome</keyword>
<proteinExistence type="predicted"/>
<dbReference type="STRING" id="1307763.L21SP4_02060"/>
<evidence type="ECO:0000313" key="3">
    <source>
        <dbReference type="Proteomes" id="UP000035268"/>
    </source>
</evidence>
<dbReference type="InterPro" id="IPR036390">
    <property type="entry name" value="WH_DNA-bd_sf"/>
</dbReference>
<dbReference type="EMBL" id="CP010904">
    <property type="protein sequence ID" value="AKJ65293.1"/>
    <property type="molecule type" value="Genomic_DNA"/>
</dbReference>
<reference evidence="3" key="1">
    <citation type="submission" date="2015-02" db="EMBL/GenBank/DDBJ databases">
        <title>Description and complete genome sequence of the first cultured representative of the subdivision 5 of the Verrucomicrobia phylum.</title>
        <authorList>
            <person name="Spring S."/>
            <person name="Bunk B."/>
            <person name="Sproer C."/>
            <person name="Klenk H.-P."/>
        </authorList>
    </citation>
    <scope>NUCLEOTIDE SEQUENCE [LARGE SCALE GENOMIC DNA]</scope>
    <source>
        <strain evidence="3">L21-Fru-AB</strain>
    </source>
</reference>
<evidence type="ECO:0000259" key="1">
    <source>
        <dbReference type="Pfam" id="PF09012"/>
    </source>
</evidence>